<protein>
    <submittedName>
        <fullName evidence="1">Uncharacterized protein</fullName>
    </submittedName>
</protein>
<organism evidence="1 2">
    <name type="scientific">Ficus carica</name>
    <name type="common">Common fig</name>
    <dbReference type="NCBI Taxonomy" id="3494"/>
    <lineage>
        <taxon>Eukaryota</taxon>
        <taxon>Viridiplantae</taxon>
        <taxon>Streptophyta</taxon>
        <taxon>Embryophyta</taxon>
        <taxon>Tracheophyta</taxon>
        <taxon>Spermatophyta</taxon>
        <taxon>Magnoliopsida</taxon>
        <taxon>eudicotyledons</taxon>
        <taxon>Gunneridae</taxon>
        <taxon>Pentapetalae</taxon>
        <taxon>rosids</taxon>
        <taxon>fabids</taxon>
        <taxon>Rosales</taxon>
        <taxon>Moraceae</taxon>
        <taxon>Ficeae</taxon>
        <taxon>Ficus</taxon>
    </lineage>
</organism>
<dbReference type="AlphaFoldDB" id="A0AA88CJR6"/>
<dbReference type="Proteomes" id="UP001187192">
    <property type="component" value="Unassembled WGS sequence"/>
</dbReference>
<keyword evidence="2" id="KW-1185">Reference proteome</keyword>
<name>A0AA88CJR6_FICCA</name>
<reference evidence="1" key="1">
    <citation type="submission" date="2023-07" db="EMBL/GenBank/DDBJ databases">
        <title>draft genome sequence of fig (Ficus carica).</title>
        <authorList>
            <person name="Takahashi T."/>
            <person name="Nishimura K."/>
        </authorList>
    </citation>
    <scope>NUCLEOTIDE SEQUENCE</scope>
</reference>
<dbReference type="EMBL" id="BTGU01005131">
    <property type="protein sequence ID" value="GMN20215.1"/>
    <property type="molecule type" value="Genomic_DNA"/>
</dbReference>
<evidence type="ECO:0000313" key="1">
    <source>
        <dbReference type="EMBL" id="GMN20215.1"/>
    </source>
</evidence>
<proteinExistence type="predicted"/>
<accession>A0AA88CJR6</accession>
<comment type="caution">
    <text evidence="1">The sequence shown here is derived from an EMBL/GenBank/DDBJ whole genome shotgun (WGS) entry which is preliminary data.</text>
</comment>
<gene>
    <name evidence="1" type="ORF">TIFTF001_047061</name>
</gene>
<sequence>MSSSSLLIAGEVALLIAPATDLLLHGGRSRREGKKDE</sequence>
<evidence type="ECO:0000313" key="2">
    <source>
        <dbReference type="Proteomes" id="UP001187192"/>
    </source>
</evidence>